<dbReference type="EMBL" id="BNJQ01000001">
    <property type="protein sequence ID" value="GHP01262.1"/>
    <property type="molecule type" value="Genomic_DNA"/>
</dbReference>
<reference evidence="2" key="1">
    <citation type="submission" date="2020-10" db="EMBL/GenBank/DDBJ databases">
        <title>Unveiling of a novel bifunctional photoreceptor, Dualchrome1, isolated from a cosmopolitan green alga.</title>
        <authorList>
            <person name="Suzuki S."/>
            <person name="Kawachi M."/>
        </authorList>
    </citation>
    <scope>NUCLEOTIDE SEQUENCE</scope>
    <source>
        <strain evidence="2">NIES 2893</strain>
    </source>
</reference>
<keyword evidence="3" id="KW-1185">Reference proteome</keyword>
<feature type="compositionally biased region" description="Basic and acidic residues" evidence="1">
    <location>
        <begin position="28"/>
        <end position="41"/>
    </location>
</feature>
<feature type="compositionally biased region" description="Basic and acidic residues" evidence="1">
    <location>
        <begin position="560"/>
        <end position="574"/>
    </location>
</feature>
<gene>
    <name evidence="2" type="ORF">PPROV_000001800</name>
</gene>
<protein>
    <submittedName>
        <fullName evidence="2">Uncharacterized protein</fullName>
    </submittedName>
</protein>
<name>A0A830H420_9CHLO</name>
<feature type="region of interest" description="Disordered" evidence="1">
    <location>
        <begin position="555"/>
        <end position="616"/>
    </location>
</feature>
<sequence length="616" mass="68023">MSSERDSGRLAPPAARLPLALPREASLKDIWDGKVDDDRPKGNAKRKKHDDATAKGKRPAKSLWRAGAASSATNKRLNQLVMHARTLAATKIVRRRTEKGGPLLDSMMRHSVYQVNSDPGAVPAAKDERVYRMPRRTDARQRVGGLRVQVRDRTNGQPIAGAALRVQRLDDGASDSKMKVVRSGLNAGSTFGGNTVSNGAGAVDATLLVGTYRIEATCTGFHPFGGLGEVLDVLVEENLICETDVHMVPIKVGVVVTVFELEPCTPHDMLSAAQRELAVETSNVNLSPTKRSRAMKTRSVAPPDRYVTLMDSRSLRPTASYYRAVPAEHLSGTLRIRHASWIEDERTGEVELTATRQASLSPFSTNRDGKTFFFARDRYEGMSKMQRKRAMAHNAARMKKRADDARKDAMEKLRMGDPARLPLEHGNFLSLMVQWGAFFHVGDGACRACGSRKSKDGGPAWTDDDFLVRPPGGKLGKVDASALAQLQKIANNPSMSKISQFVLSNVAPEAEEWEDVLSKPPMPEDDVDSVSARKDMHVKDLPELRDHGAAVWKIRQARQGRNDPENAGKDDEGYSSRSRARRASFPHGRHEPPGLQWRWKPQRRRIYQGGGNGWRG</sequence>
<comment type="caution">
    <text evidence="2">The sequence shown here is derived from an EMBL/GenBank/DDBJ whole genome shotgun (WGS) entry which is preliminary data.</text>
</comment>
<accession>A0A830H420</accession>
<dbReference type="AlphaFoldDB" id="A0A830H420"/>
<evidence type="ECO:0000313" key="2">
    <source>
        <dbReference type="EMBL" id="GHP01262.1"/>
    </source>
</evidence>
<organism evidence="2 3">
    <name type="scientific">Pycnococcus provasolii</name>
    <dbReference type="NCBI Taxonomy" id="41880"/>
    <lineage>
        <taxon>Eukaryota</taxon>
        <taxon>Viridiplantae</taxon>
        <taxon>Chlorophyta</taxon>
        <taxon>Pseudoscourfieldiophyceae</taxon>
        <taxon>Pseudoscourfieldiales</taxon>
        <taxon>Pycnococcaceae</taxon>
        <taxon>Pycnococcus</taxon>
    </lineage>
</organism>
<feature type="region of interest" description="Disordered" evidence="1">
    <location>
        <begin position="28"/>
        <end position="70"/>
    </location>
</feature>
<dbReference type="Proteomes" id="UP000660262">
    <property type="component" value="Unassembled WGS sequence"/>
</dbReference>
<proteinExistence type="predicted"/>
<evidence type="ECO:0000256" key="1">
    <source>
        <dbReference type="SAM" id="MobiDB-lite"/>
    </source>
</evidence>
<evidence type="ECO:0000313" key="3">
    <source>
        <dbReference type="Proteomes" id="UP000660262"/>
    </source>
</evidence>